<dbReference type="RefSeq" id="XP_014663249.1">
    <property type="nucleotide sequence ID" value="XM_014807763.1"/>
</dbReference>
<dbReference type="Pfam" id="PF19430">
    <property type="entry name" value="TBC1D23_C"/>
    <property type="match status" value="1"/>
</dbReference>
<organism evidence="7 8">
    <name type="scientific">Priapulus caudatus</name>
    <name type="common">Priapulid worm</name>
    <dbReference type="NCBI Taxonomy" id="37621"/>
    <lineage>
        <taxon>Eukaryota</taxon>
        <taxon>Metazoa</taxon>
        <taxon>Ecdysozoa</taxon>
        <taxon>Scalidophora</taxon>
        <taxon>Priapulida</taxon>
        <taxon>Priapulimorpha</taxon>
        <taxon>Priapulimorphida</taxon>
        <taxon>Priapulidae</taxon>
        <taxon>Priapulus</taxon>
    </lineage>
</organism>
<reference evidence="8" key="1">
    <citation type="submission" date="2025-08" db="UniProtKB">
        <authorList>
            <consortium name="RefSeq"/>
        </authorList>
    </citation>
    <scope>IDENTIFICATION</scope>
</reference>
<evidence type="ECO:0000256" key="2">
    <source>
        <dbReference type="ARBA" id="ARBA00014207"/>
    </source>
</evidence>
<dbReference type="Gene3D" id="3.40.250.10">
    <property type="entry name" value="Rhodanese-like domain"/>
    <property type="match status" value="1"/>
</dbReference>
<dbReference type="SUPFAM" id="SSF52821">
    <property type="entry name" value="Rhodanese/Cell cycle control phosphatase"/>
    <property type="match status" value="1"/>
</dbReference>
<evidence type="ECO:0000256" key="1">
    <source>
        <dbReference type="ARBA" id="ARBA00004601"/>
    </source>
</evidence>
<feature type="domain" description="Rhodanese" evidence="6">
    <location>
        <begin position="260"/>
        <end position="305"/>
    </location>
</feature>
<dbReference type="InterPro" id="IPR000195">
    <property type="entry name" value="Rab-GAP-TBC_dom"/>
</dbReference>
<accession>A0ABM1DTH8</accession>
<sequence>MPEQKDLRADCEIFVEKLGNDEDERVALVSDLESVLTLYCKSRELIYRTDNGWLEILQPLIALKMPKSELYNCFCAIMSKYIPRDCAKDGKPFHLFRLLLLYHDPELCSFLDTKKITPDVYSQSWLRSLFAAHCDLEVTLVMWDVYLQAADPFLVFFLALVIIINAKEQLLAMAEESRSQISENLATFPCALEAEDIEDFCSLAQYYASKTPQSFRRDYQNLYKVSDEYVEDGMSAYVKQALCLPVSVHELLQTTSQPDDGVRYFIVDCRPAEQYNSGHLPTAFHLDANLMLQEPGEFASAVNALFASQKQAIAAGSVAGGEHLCFMGSGREEEDQYVHMVVANFLQRKKQYVSLARGGYAVLHSVLGDDVSYTLADHSPRHCIVCNPDAELNGRDFSDAAEEFQHLLQEGSTLFGKLSSALKGKSEKVKEQLTNYIVNPTGTAPPRDRHVTPSDKLGKRYRGMGPVFTIDDDDNDAEVGGMPSSDDENKECVSVETWVRKPEVLGTFKCHEIKENGYMHSCHLLVTKTHMFILRDIPDRKDMAYIIARRVLSSIVKITSKKRHPELITFRYGTSEDDGLEFTDCDRFLIPNSGDATKLVKQQILQHIEPVTAATPTPAEPENK</sequence>
<evidence type="ECO:0000256" key="3">
    <source>
        <dbReference type="ARBA" id="ARBA00022473"/>
    </source>
</evidence>
<keyword evidence="4" id="KW-0333">Golgi apparatus</keyword>
<dbReference type="InterPro" id="IPR045799">
    <property type="entry name" value="TBC1D23_C"/>
</dbReference>
<dbReference type="PROSITE" id="PS50086">
    <property type="entry name" value="TBC_RABGAP"/>
    <property type="match status" value="1"/>
</dbReference>
<evidence type="ECO:0000313" key="8">
    <source>
        <dbReference type="RefSeq" id="XP_014663249.1"/>
    </source>
</evidence>
<dbReference type="PANTHER" id="PTHR13297">
    <property type="entry name" value="TBC1 DOMAIN FAMILY MEMBER 23-RELATED"/>
    <property type="match status" value="1"/>
</dbReference>
<dbReference type="InterPro" id="IPR039755">
    <property type="entry name" value="TBC1D23"/>
</dbReference>
<feature type="domain" description="Rab-GAP TBC" evidence="5">
    <location>
        <begin position="1"/>
        <end position="150"/>
    </location>
</feature>
<dbReference type="InterPro" id="IPR035969">
    <property type="entry name" value="Rab-GAP_TBC_sf"/>
</dbReference>
<evidence type="ECO:0000259" key="5">
    <source>
        <dbReference type="PROSITE" id="PS50086"/>
    </source>
</evidence>
<dbReference type="Gene3D" id="1.10.472.80">
    <property type="entry name" value="Ypt/Rab-GAP domain of gyp1p, domain 3"/>
    <property type="match status" value="1"/>
</dbReference>
<evidence type="ECO:0000313" key="7">
    <source>
        <dbReference type="Proteomes" id="UP000695022"/>
    </source>
</evidence>
<evidence type="ECO:0000259" key="6">
    <source>
        <dbReference type="PROSITE" id="PS50206"/>
    </source>
</evidence>
<dbReference type="PROSITE" id="PS50206">
    <property type="entry name" value="RHODANESE_3"/>
    <property type="match status" value="1"/>
</dbReference>
<dbReference type="PANTHER" id="PTHR13297:SF5">
    <property type="entry name" value="TBC1 DOMAIN FAMILY MEMBER 23"/>
    <property type="match status" value="1"/>
</dbReference>
<protein>
    <recommendedName>
        <fullName evidence="2">TBC1 domain family member 23</fullName>
    </recommendedName>
</protein>
<name>A0ABM1DTH8_PRICU</name>
<dbReference type="Proteomes" id="UP000695022">
    <property type="component" value="Unplaced"/>
</dbReference>
<dbReference type="Pfam" id="PF00566">
    <property type="entry name" value="RabGAP-TBC"/>
    <property type="match status" value="1"/>
</dbReference>
<dbReference type="SUPFAM" id="SSF47923">
    <property type="entry name" value="Ypt/Rab-GAP domain of gyp1p"/>
    <property type="match status" value="1"/>
</dbReference>
<dbReference type="InterPro" id="IPR036873">
    <property type="entry name" value="Rhodanese-like_dom_sf"/>
</dbReference>
<dbReference type="CDD" id="cd20788">
    <property type="entry name" value="TBC1D23_C-like"/>
    <property type="match status" value="1"/>
</dbReference>
<dbReference type="Pfam" id="PF00581">
    <property type="entry name" value="Rhodanese"/>
    <property type="match status" value="1"/>
</dbReference>
<keyword evidence="3" id="KW-0217">Developmental protein</keyword>
<proteinExistence type="predicted"/>
<dbReference type="InterPro" id="IPR001763">
    <property type="entry name" value="Rhodanese-like_dom"/>
</dbReference>
<gene>
    <name evidence="8" type="primary">LOC106805956</name>
</gene>
<evidence type="ECO:0000256" key="4">
    <source>
        <dbReference type="ARBA" id="ARBA00023034"/>
    </source>
</evidence>
<comment type="subcellular location">
    <subcellularLocation>
        <location evidence="1">Golgi apparatus</location>
        <location evidence="1">trans-Golgi network</location>
    </subcellularLocation>
</comment>
<keyword evidence="7" id="KW-1185">Reference proteome</keyword>
<dbReference type="GeneID" id="106805956"/>